<keyword evidence="1" id="KW-0812">Transmembrane</keyword>
<dbReference type="Pfam" id="PF14501">
    <property type="entry name" value="HATPase_c_5"/>
    <property type="match status" value="1"/>
</dbReference>
<feature type="transmembrane region" description="Helical" evidence="1">
    <location>
        <begin position="45"/>
        <end position="67"/>
    </location>
</feature>
<dbReference type="Proteomes" id="UP000253208">
    <property type="component" value="Unassembled WGS sequence"/>
</dbReference>
<reference evidence="3 4" key="1">
    <citation type="submission" date="2018-02" db="EMBL/GenBank/DDBJ databases">
        <title>Complete genome sequencing of Faecalibacterium prausnitzii strains isolated from the human gut.</title>
        <authorList>
            <person name="Fitzgerald B.C."/>
            <person name="Shkoporov A.N."/>
            <person name="Ross P.R."/>
            <person name="Hill C."/>
        </authorList>
    </citation>
    <scope>NUCLEOTIDE SEQUENCE [LARGE SCALE GENOMIC DNA]</scope>
    <source>
        <strain evidence="3 4">APC942/31-1</strain>
    </source>
</reference>
<dbReference type="AlphaFoldDB" id="A0A367FUE2"/>
<dbReference type="GO" id="GO:0042802">
    <property type="term" value="F:identical protein binding"/>
    <property type="evidence" value="ECO:0007669"/>
    <property type="project" value="TreeGrafter"/>
</dbReference>
<dbReference type="PANTHER" id="PTHR40448">
    <property type="entry name" value="TWO-COMPONENT SENSOR HISTIDINE KINASE"/>
    <property type="match status" value="1"/>
</dbReference>
<feature type="transmembrane region" description="Helical" evidence="1">
    <location>
        <begin position="152"/>
        <end position="177"/>
    </location>
</feature>
<organism evidence="3 4">
    <name type="scientific">Blautia obeum</name>
    <dbReference type="NCBI Taxonomy" id="40520"/>
    <lineage>
        <taxon>Bacteria</taxon>
        <taxon>Bacillati</taxon>
        <taxon>Bacillota</taxon>
        <taxon>Clostridia</taxon>
        <taxon>Lachnospirales</taxon>
        <taxon>Lachnospiraceae</taxon>
        <taxon>Blautia</taxon>
    </lineage>
</organism>
<feature type="transmembrane region" description="Helical" evidence="1">
    <location>
        <begin position="18"/>
        <end position="38"/>
    </location>
</feature>
<feature type="domain" description="Sensor histidine kinase NatK-like C-terminal" evidence="2">
    <location>
        <begin position="284"/>
        <end position="390"/>
    </location>
</feature>
<evidence type="ECO:0000313" key="3">
    <source>
        <dbReference type="EMBL" id="RCH41583.1"/>
    </source>
</evidence>
<gene>
    <name evidence="3" type="ORF">C4886_17600</name>
</gene>
<accession>A0A367FUE2</accession>
<keyword evidence="1" id="KW-0472">Membrane</keyword>
<feature type="transmembrane region" description="Helical" evidence="1">
    <location>
        <begin position="122"/>
        <end position="140"/>
    </location>
</feature>
<dbReference type="InterPro" id="IPR036890">
    <property type="entry name" value="HATPase_C_sf"/>
</dbReference>
<comment type="caution">
    <text evidence="3">The sequence shown here is derived from an EMBL/GenBank/DDBJ whole genome shotgun (WGS) entry which is preliminary data.</text>
</comment>
<evidence type="ECO:0000256" key="1">
    <source>
        <dbReference type="SAM" id="Phobius"/>
    </source>
</evidence>
<evidence type="ECO:0000259" key="2">
    <source>
        <dbReference type="Pfam" id="PF14501"/>
    </source>
</evidence>
<evidence type="ECO:0000313" key="4">
    <source>
        <dbReference type="Proteomes" id="UP000253208"/>
    </source>
</evidence>
<dbReference type="InterPro" id="IPR032834">
    <property type="entry name" value="NatK-like_C"/>
</dbReference>
<dbReference type="SUPFAM" id="SSF55874">
    <property type="entry name" value="ATPase domain of HSP90 chaperone/DNA topoisomerase II/histidine kinase"/>
    <property type="match status" value="1"/>
</dbReference>
<dbReference type="PANTHER" id="PTHR40448:SF1">
    <property type="entry name" value="TWO-COMPONENT SENSOR HISTIDINE KINASE"/>
    <property type="match status" value="1"/>
</dbReference>
<protein>
    <recommendedName>
        <fullName evidence="2">Sensor histidine kinase NatK-like C-terminal domain-containing protein</fullName>
    </recommendedName>
</protein>
<feature type="transmembrane region" description="Helical" evidence="1">
    <location>
        <begin position="82"/>
        <end position="101"/>
    </location>
</feature>
<dbReference type="Gene3D" id="3.30.565.10">
    <property type="entry name" value="Histidine kinase-like ATPase, C-terminal domain"/>
    <property type="match status" value="1"/>
</dbReference>
<dbReference type="EMBL" id="PSQG01000045">
    <property type="protein sequence ID" value="RCH41583.1"/>
    <property type="molecule type" value="Genomic_DNA"/>
</dbReference>
<name>A0A367FUE2_9FIRM</name>
<dbReference type="CDD" id="cd16935">
    <property type="entry name" value="HATPase_AgrC-ComD-like"/>
    <property type="match status" value="1"/>
</dbReference>
<sequence>MLIYSIIINFAWEFQFEWLKVIICLTMTFVFIKIFYLISLLKRIILIVIYFMSITVAEIVVIGYLMLMNNLYITNELLSNEIMQMVAVICSKTITWIILYVTKKFQFKIDVKNSIKERLFVILPNITYVLIVMISLNNLFSIYNHDEKKNEAIYLITIMSIVAIGMTSHFILSEIYFKEKYDKEMLESVKAKLMYQSKYYQEKFDTEIEIRKLYHDLKNYALYLENSNDKVTAKKLFEPIKRYQIYVDTGDEFLDLLLSEKLECAIEKGIHVEFLLKLPKEQIMQSMDLCIIMGNAIDNAIEGAQDNKREKECYIEIRGKERENFYLIQIVNSTTKIVEVLDNEFIKTSKENKSMHGIGIISIKETLKKYNGQMTIEWKEYCFTMSILIPL</sequence>
<keyword evidence="1" id="KW-1133">Transmembrane helix</keyword>
<proteinExistence type="predicted"/>